<protein>
    <submittedName>
        <fullName evidence="1">Uncharacterized protein</fullName>
    </submittedName>
</protein>
<name>A0A941EFS0_9ACTN</name>
<gene>
    <name evidence="1" type="ORF">KDK95_18340</name>
</gene>
<keyword evidence="2" id="KW-1185">Reference proteome</keyword>
<dbReference type="EMBL" id="JAGSOH010000053">
    <property type="protein sequence ID" value="MBR7828279.1"/>
    <property type="molecule type" value="Genomic_DNA"/>
</dbReference>
<accession>A0A941EFS0</accession>
<evidence type="ECO:0000313" key="1">
    <source>
        <dbReference type="EMBL" id="MBR7828279.1"/>
    </source>
</evidence>
<evidence type="ECO:0000313" key="2">
    <source>
        <dbReference type="Proteomes" id="UP000676325"/>
    </source>
</evidence>
<organism evidence="1 2">
    <name type="scientific">Actinospica acidithermotolerans</name>
    <dbReference type="NCBI Taxonomy" id="2828514"/>
    <lineage>
        <taxon>Bacteria</taxon>
        <taxon>Bacillati</taxon>
        <taxon>Actinomycetota</taxon>
        <taxon>Actinomycetes</taxon>
        <taxon>Catenulisporales</taxon>
        <taxon>Actinospicaceae</taxon>
        <taxon>Actinospica</taxon>
    </lineage>
</organism>
<proteinExistence type="predicted"/>
<comment type="caution">
    <text evidence="1">The sequence shown here is derived from an EMBL/GenBank/DDBJ whole genome shotgun (WGS) entry which is preliminary data.</text>
</comment>
<dbReference type="RefSeq" id="WP_212519417.1">
    <property type="nucleotide sequence ID" value="NZ_JAGSOH010000053.1"/>
</dbReference>
<sequence>MNDLWSRLLAGQVTEVYVLTFRGLYRDLPQTLGLEVIDYGAYLYDARGVARPPEERERFARELAAEPRWLATGGPRYWVEPFARQAEIILVMPSVAASVSFAFNDGADSALRYVASLGQTLLRRRRNEDEVVSGWSASDDDRGITAGSAVAERAFAEDRPMTDSEMSAYFRYLRNYLVGEFPDKTYELDQDDVRRLRSVRARPRG</sequence>
<dbReference type="AlphaFoldDB" id="A0A941EFS0"/>
<reference evidence="1" key="1">
    <citation type="submission" date="2021-04" db="EMBL/GenBank/DDBJ databases">
        <title>Genome based classification of Actinospica acidithermotolerans sp. nov., an actinobacterium isolated from an Indonesian hot spring.</title>
        <authorList>
            <person name="Kusuma A.B."/>
            <person name="Putra K.E."/>
            <person name="Nafisah S."/>
            <person name="Loh J."/>
            <person name="Nouioui I."/>
            <person name="Goodfellow M."/>
        </authorList>
    </citation>
    <scope>NUCLEOTIDE SEQUENCE</scope>
    <source>
        <strain evidence="1">MGRD01-02</strain>
    </source>
</reference>
<dbReference type="Proteomes" id="UP000676325">
    <property type="component" value="Unassembled WGS sequence"/>
</dbReference>